<keyword evidence="1" id="KW-0812">Transmembrane</keyword>
<dbReference type="Proteomes" id="UP000242258">
    <property type="component" value="Unassembled WGS sequence"/>
</dbReference>
<feature type="transmembrane region" description="Helical" evidence="1">
    <location>
        <begin position="20"/>
        <end position="45"/>
    </location>
</feature>
<organism evidence="2 3">
    <name type="scientific">Rheinheimera salexigens</name>
    <dbReference type="NCBI Taxonomy" id="1628148"/>
    <lineage>
        <taxon>Bacteria</taxon>
        <taxon>Pseudomonadati</taxon>
        <taxon>Pseudomonadota</taxon>
        <taxon>Gammaproteobacteria</taxon>
        <taxon>Chromatiales</taxon>
        <taxon>Chromatiaceae</taxon>
        <taxon>Rheinheimera</taxon>
    </lineage>
</organism>
<feature type="transmembrane region" description="Helical" evidence="1">
    <location>
        <begin position="102"/>
        <end position="121"/>
    </location>
</feature>
<dbReference type="RefSeq" id="WP_070049174.1">
    <property type="nucleotide sequence ID" value="NZ_CBCSDO010000004.1"/>
</dbReference>
<name>A0A1E7Q5Z9_9GAMM</name>
<gene>
    <name evidence="2" type="ORF">BI198_08555</name>
</gene>
<accession>A0A1E7Q5Z9</accession>
<feature type="transmembrane region" description="Helical" evidence="1">
    <location>
        <begin position="75"/>
        <end position="95"/>
    </location>
</feature>
<dbReference type="AlphaFoldDB" id="A0A1E7Q5Z9"/>
<evidence type="ECO:0000313" key="2">
    <source>
        <dbReference type="EMBL" id="OEY69604.1"/>
    </source>
</evidence>
<keyword evidence="1" id="KW-1133">Transmembrane helix</keyword>
<dbReference type="STRING" id="1628148.BI198_08555"/>
<dbReference type="EMBL" id="MKEK01000001">
    <property type="protein sequence ID" value="OEY69604.1"/>
    <property type="molecule type" value="Genomic_DNA"/>
</dbReference>
<sequence length="123" mass="14495">MELHTLAKKQSDRRSGPDLVCRLFTLLAIAGWLLFVVCLVITHYASPEMDSGLVRYWHIDIRTYWRPTLTAWLEWLLWGCVLLSGISFVLHWFRLKRRSDHLHLNIVLLFVTSVGFLLYIARQ</sequence>
<keyword evidence="1" id="KW-0472">Membrane</keyword>
<keyword evidence="3" id="KW-1185">Reference proteome</keyword>
<proteinExistence type="predicted"/>
<reference evidence="3" key="1">
    <citation type="submission" date="2016-09" db="EMBL/GenBank/DDBJ databases">
        <authorList>
            <person name="Wan X."/>
            <person name="Hou S."/>
        </authorList>
    </citation>
    <scope>NUCLEOTIDE SEQUENCE [LARGE SCALE GENOMIC DNA]</scope>
    <source>
        <strain evidence="3">KH87</strain>
    </source>
</reference>
<evidence type="ECO:0000256" key="1">
    <source>
        <dbReference type="SAM" id="Phobius"/>
    </source>
</evidence>
<protein>
    <submittedName>
        <fullName evidence="2">Uncharacterized protein</fullName>
    </submittedName>
</protein>
<evidence type="ECO:0000313" key="3">
    <source>
        <dbReference type="Proteomes" id="UP000242258"/>
    </source>
</evidence>
<comment type="caution">
    <text evidence="2">The sequence shown here is derived from an EMBL/GenBank/DDBJ whole genome shotgun (WGS) entry which is preliminary data.</text>
</comment>